<dbReference type="Gene3D" id="1.20.1250.20">
    <property type="entry name" value="MFS general substrate transporter like domains"/>
    <property type="match status" value="2"/>
</dbReference>
<proteinExistence type="predicted"/>
<dbReference type="InterPro" id="IPR020846">
    <property type="entry name" value="MFS_dom"/>
</dbReference>
<feature type="transmembrane region" description="Helical" evidence="6">
    <location>
        <begin position="338"/>
        <end position="360"/>
    </location>
</feature>
<evidence type="ECO:0000313" key="8">
    <source>
        <dbReference type="EMBL" id="NYG55908.1"/>
    </source>
</evidence>
<feature type="transmembrane region" description="Helical" evidence="6">
    <location>
        <begin position="366"/>
        <end position="385"/>
    </location>
</feature>
<feature type="transmembrane region" description="Helical" evidence="6">
    <location>
        <begin position="130"/>
        <end position="150"/>
    </location>
</feature>
<evidence type="ECO:0000256" key="6">
    <source>
        <dbReference type="SAM" id="Phobius"/>
    </source>
</evidence>
<name>A0A7Y9RW49_9ACTN</name>
<dbReference type="GO" id="GO:0022857">
    <property type="term" value="F:transmembrane transporter activity"/>
    <property type="evidence" value="ECO:0007669"/>
    <property type="project" value="InterPro"/>
</dbReference>
<dbReference type="PANTHER" id="PTHR23521:SF3">
    <property type="entry name" value="MFS TRANSPORTER"/>
    <property type="match status" value="1"/>
</dbReference>
<feature type="transmembrane region" description="Helical" evidence="6">
    <location>
        <begin position="156"/>
        <end position="180"/>
    </location>
</feature>
<dbReference type="SUPFAM" id="SSF103473">
    <property type="entry name" value="MFS general substrate transporter"/>
    <property type="match status" value="1"/>
</dbReference>
<evidence type="ECO:0000256" key="2">
    <source>
        <dbReference type="ARBA" id="ARBA00022692"/>
    </source>
</evidence>
<dbReference type="PROSITE" id="PS50850">
    <property type="entry name" value="MFS"/>
    <property type="match status" value="1"/>
</dbReference>
<evidence type="ECO:0000256" key="5">
    <source>
        <dbReference type="SAM" id="MobiDB-lite"/>
    </source>
</evidence>
<evidence type="ECO:0000256" key="3">
    <source>
        <dbReference type="ARBA" id="ARBA00022989"/>
    </source>
</evidence>
<keyword evidence="3 6" id="KW-1133">Transmembrane helix</keyword>
<keyword evidence="9" id="KW-1185">Reference proteome</keyword>
<evidence type="ECO:0000313" key="9">
    <source>
        <dbReference type="Proteomes" id="UP000544110"/>
    </source>
</evidence>
<feature type="transmembrane region" description="Helical" evidence="6">
    <location>
        <begin position="42"/>
        <end position="66"/>
    </location>
</feature>
<feature type="domain" description="Major facilitator superfamily (MFS) profile" evidence="7">
    <location>
        <begin position="6"/>
        <end position="392"/>
    </location>
</feature>
<sequence>MTARRQLALIALVEVLAMATWFSASAVVPALRADWGVGDAGAAALTVAVQLGFVAGALGSAALNLADRVPAHLLVAGSAALAAGSTAVIALAVESLGPAVALRAVTGVALAGVYPPGLKLMASWFDRGRGAALGVLVAALTLGSAAPQLLNAVAVLPWRGVLLVASSLAALAAVVAWAGVRPGPLARPAPPLAPRVVVSLLRQRGPRLATLGYLGHMWELYAVWTWLPAYLTASLLDRGLDATRTTVGLVSFAAIGVAGVAGCVVGGLAGDRLGRARVAGWAMRASAACCVLAAAVHGAHPALVAAVLAVWGFAVIADSGLFSTVLTEVVDPRYTGTALTTQTALGFLLTVVTINAVPVVVSATSWPVATLLLAAGPVVGAVAMARLDRSTRLAGSGPTARLTAAGDAPPRPGTPA</sequence>
<reference evidence="8 9" key="1">
    <citation type="submission" date="2020-07" db="EMBL/GenBank/DDBJ databases">
        <title>Sequencing the genomes of 1000 actinobacteria strains.</title>
        <authorList>
            <person name="Klenk H.-P."/>
        </authorList>
    </citation>
    <scope>NUCLEOTIDE SEQUENCE [LARGE SCALE GENOMIC DNA]</scope>
    <source>
        <strain evidence="8 9">DSM 24552</strain>
    </source>
</reference>
<evidence type="ECO:0000256" key="4">
    <source>
        <dbReference type="ARBA" id="ARBA00023136"/>
    </source>
</evidence>
<keyword evidence="4 6" id="KW-0472">Membrane</keyword>
<feature type="transmembrane region" description="Helical" evidence="6">
    <location>
        <begin position="73"/>
        <end position="93"/>
    </location>
</feature>
<dbReference type="InterPro" id="IPR011701">
    <property type="entry name" value="MFS"/>
</dbReference>
<dbReference type="Proteomes" id="UP000544110">
    <property type="component" value="Unassembled WGS sequence"/>
</dbReference>
<accession>A0A7Y9RW49</accession>
<feature type="transmembrane region" description="Helical" evidence="6">
    <location>
        <begin position="208"/>
        <end position="227"/>
    </location>
</feature>
<organism evidence="8 9">
    <name type="scientific">Nocardioides perillae</name>
    <dbReference type="NCBI Taxonomy" id="1119534"/>
    <lineage>
        <taxon>Bacteria</taxon>
        <taxon>Bacillati</taxon>
        <taxon>Actinomycetota</taxon>
        <taxon>Actinomycetes</taxon>
        <taxon>Propionibacteriales</taxon>
        <taxon>Nocardioidaceae</taxon>
        <taxon>Nocardioides</taxon>
    </lineage>
</organism>
<protein>
    <submittedName>
        <fullName evidence="8">MFS family permease</fullName>
    </submittedName>
</protein>
<evidence type="ECO:0000256" key="1">
    <source>
        <dbReference type="ARBA" id="ARBA00004651"/>
    </source>
</evidence>
<dbReference type="RefSeq" id="WP_218848798.1">
    <property type="nucleotide sequence ID" value="NZ_JACCAC010000001.1"/>
</dbReference>
<feature type="region of interest" description="Disordered" evidence="5">
    <location>
        <begin position="394"/>
        <end position="416"/>
    </location>
</feature>
<dbReference type="AlphaFoldDB" id="A0A7Y9RW49"/>
<keyword evidence="2 6" id="KW-0812">Transmembrane</keyword>
<dbReference type="PANTHER" id="PTHR23521">
    <property type="entry name" value="TRANSPORTER MFS SUPERFAMILY"/>
    <property type="match status" value="1"/>
</dbReference>
<feature type="transmembrane region" description="Helical" evidence="6">
    <location>
        <begin position="247"/>
        <end position="269"/>
    </location>
</feature>
<comment type="caution">
    <text evidence="8">The sequence shown here is derived from an EMBL/GenBank/DDBJ whole genome shotgun (WGS) entry which is preliminary data.</text>
</comment>
<dbReference type="InterPro" id="IPR036259">
    <property type="entry name" value="MFS_trans_sf"/>
</dbReference>
<feature type="transmembrane region" description="Helical" evidence="6">
    <location>
        <begin position="99"/>
        <end position="118"/>
    </location>
</feature>
<dbReference type="EMBL" id="JACCAC010000001">
    <property type="protein sequence ID" value="NYG55908.1"/>
    <property type="molecule type" value="Genomic_DNA"/>
</dbReference>
<comment type="subcellular location">
    <subcellularLocation>
        <location evidence="1">Cell membrane</location>
        <topology evidence="1">Multi-pass membrane protein</topology>
    </subcellularLocation>
</comment>
<gene>
    <name evidence="8" type="ORF">BJ989_002212</name>
</gene>
<dbReference type="Pfam" id="PF07690">
    <property type="entry name" value="MFS_1"/>
    <property type="match status" value="1"/>
</dbReference>
<dbReference type="GO" id="GO:0005886">
    <property type="term" value="C:plasma membrane"/>
    <property type="evidence" value="ECO:0007669"/>
    <property type="project" value="UniProtKB-SubCell"/>
</dbReference>
<evidence type="ECO:0000259" key="7">
    <source>
        <dbReference type="PROSITE" id="PS50850"/>
    </source>
</evidence>